<comment type="caution">
    <text evidence="2">The sequence shown here is derived from an EMBL/GenBank/DDBJ whole genome shotgun (WGS) entry which is preliminary data.</text>
</comment>
<accession>A0A9X4R5X5</accession>
<protein>
    <submittedName>
        <fullName evidence="2">RES domain-containing protein</fullName>
    </submittedName>
</protein>
<dbReference type="Proteomes" id="UP001152766">
    <property type="component" value="Unassembled WGS sequence"/>
</dbReference>
<dbReference type="EMBL" id="SGUG01000028">
    <property type="protein sequence ID" value="MDG0864176.1"/>
    <property type="molecule type" value="Genomic_DNA"/>
</dbReference>
<reference evidence="2" key="1">
    <citation type="submission" date="2019-02" db="EMBL/GenBank/DDBJ databases">
        <title>Draft genome of the type strain Pelomonas aquatica CCUG 52575T.</title>
        <authorList>
            <person name="Gomila M."/>
            <person name="Lalucat J."/>
        </authorList>
    </citation>
    <scope>NUCLEOTIDE SEQUENCE</scope>
    <source>
        <strain evidence="2">CCUG 52575</strain>
    </source>
</reference>
<dbReference type="SMART" id="SM00953">
    <property type="entry name" value="RES"/>
    <property type="match status" value="1"/>
</dbReference>
<dbReference type="RefSeq" id="WP_268153625.1">
    <property type="nucleotide sequence ID" value="NZ_JAPPUW010000025.1"/>
</dbReference>
<organism evidence="2 3">
    <name type="scientific">Pelomonas aquatica</name>
    <dbReference type="NCBI Taxonomy" id="431058"/>
    <lineage>
        <taxon>Bacteria</taxon>
        <taxon>Pseudomonadati</taxon>
        <taxon>Pseudomonadota</taxon>
        <taxon>Betaproteobacteria</taxon>
        <taxon>Burkholderiales</taxon>
        <taxon>Sphaerotilaceae</taxon>
        <taxon>Roseateles</taxon>
    </lineage>
</organism>
<keyword evidence="3" id="KW-1185">Reference proteome</keyword>
<dbReference type="InterPro" id="IPR014914">
    <property type="entry name" value="RES_dom"/>
</dbReference>
<evidence type="ECO:0000313" key="3">
    <source>
        <dbReference type="Proteomes" id="UP001152766"/>
    </source>
</evidence>
<dbReference type="AlphaFoldDB" id="A0A9X4R5X5"/>
<evidence type="ECO:0000259" key="1">
    <source>
        <dbReference type="SMART" id="SM00953"/>
    </source>
</evidence>
<proteinExistence type="predicted"/>
<gene>
    <name evidence="2" type="ORF">EXJ73_17080</name>
</gene>
<dbReference type="Pfam" id="PF08808">
    <property type="entry name" value="RES"/>
    <property type="match status" value="1"/>
</dbReference>
<sequence length="192" mass="21510">MNLDTFDEHPPYRLIPSQDLYRIQLARSRPGHRPIGQLRVAPAGARSGRFCQPDQRVAYFADSPETAGYEAFGRREQEWLSLDFLRRREVVWAQPGKELSLLDLTLHAAEWPVLQATRFAETQALSVQAAAAGYDGLAYHSAQRHGGICFALFEPVLPGIRTRSRQRLIEVETGNLHRLVVTVARGAGLPLV</sequence>
<name>A0A9X4R5X5_9BURK</name>
<feature type="domain" description="RES" evidence="1">
    <location>
        <begin position="37"/>
        <end position="164"/>
    </location>
</feature>
<evidence type="ECO:0000313" key="2">
    <source>
        <dbReference type="EMBL" id="MDG0864176.1"/>
    </source>
</evidence>